<organism evidence="1 2">
    <name type="scientific">Schaalia odontolytica F0309</name>
    <dbReference type="NCBI Taxonomy" id="649742"/>
    <lineage>
        <taxon>Bacteria</taxon>
        <taxon>Bacillati</taxon>
        <taxon>Actinomycetota</taxon>
        <taxon>Actinomycetes</taxon>
        <taxon>Actinomycetales</taxon>
        <taxon>Actinomycetaceae</taxon>
        <taxon>Schaalia</taxon>
    </lineage>
</organism>
<accession>D4TWL5</accession>
<name>D4TWL5_9ACTO</name>
<gene>
    <name evidence="1" type="ORF">HMPREF0970_00325</name>
</gene>
<comment type="caution">
    <text evidence="1">The sequence shown here is derived from an EMBL/GenBank/DDBJ whole genome shotgun (WGS) entry which is preliminary data.</text>
</comment>
<dbReference type="Proteomes" id="UP000003150">
    <property type="component" value="Unassembled WGS sequence"/>
</dbReference>
<evidence type="ECO:0000313" key="1">
    <source>
        <dbReference type="EMBL" id="EFF80689.1"/>
    </source>
</evidence>
<sequence length="50" mass="5612">MRSQPFMSNISLFRVFGYPYDPFSQHMSADSPVSAQVVAYLALSRKLGIT</sequence>
<protein>
    <submittedName>
        <fullName evidence="1">Uncharacterized protein</fullName>
    </submittedName>
</protein>
<dbReference type="HOGENOM" id="CLU_3113680_0_0_11"/>
<dbReference type="EMBL" id="ACYT02000012">
    <property type="protein sequence ID" value="EFF80689.1"/>
    <property type="molecule type" value="Genomic_DNA"/>
</dbReference>
<dbReference type="AlphaFoldDB" id="D4TWL5"/>
<proteinExistence type="predicted"/>
<evidence type="ECO:0000313" key="2">
    <source>
        <dbReference type="Proteomes" id="UP000003150"/>
    </source>
</evidence>
<reference evidence="1 2" key="1">
    <citation type="submission" date="2009-10" db="EMBL/GenBank/DDBJ databases">
        <authorList>
            <person name="Weinstock G."/>
            <person name="Sodergren E."/>
            <person name="Clifton S."/>
            <person name="Fulton L."/>
            <person name="Fulton B."/>
            <person name="Courtney L."/>
            <person name="Fronick C."/>
            <person name="Harrison M."/>
            <person name="Strong C."/>
            <person name="Farmer C."/>
            <person name="Delahaunty K."/>
            <person name="Markovic C."/>
            <person name="Hall O."/>
            <person name="Minx P."/>
            <person name="Tomlinson C."/>
            <person name="Mitreva M."/>
            <person name="Nelson J."/>
            <person name="Hou S."/>
            <person name="Wollam A."/>
            <person name="Pepin K.H."/>
            <person name="Johnson M."/>
            <person name="Bhonagiri V."/>
            <person name="Nash W.E."/>
            <person name="Warren W."/>
            <person name="Chinwalla A."/>
            <person name="Mardis E.R."/>
            <person name="Wilson R.K."/>
        </authorList>
    </citation>
    <scope>NUCLEOTIDE SEQUENCE [LARGE SCALE GENOMIC DNA]</scope>
    <source>
        <strain evidence="1 2">F0309</strain>
    </source>
</reference>